<dbReference type="PROSITE" id="PS00656">
    <property type="entry name" value="GLYCOSYL_HYDROL_F6_2"/>
    <property type="match status" value="1"/>
</dbReference>
<organism evidence="12 13">
    <name type="scientific">Leptothoe spongobia TAU-MAC 1115</name>
    <dbReference type="NCBI Taxonomy" id="1967444"/>
    <lineage>
        <taxon>Bacteria</taxon>
        <taxon>Bacillati</taxon>
        <taxon>Cyanobacteriota</taxon>
        <taxon>Cyanophyceae</taxon>
        <taxon>Nodosilineales</taxon>
        <taxon>Cymatolegaceae</taxon>
        <taxon>Leptothoe</taxon>
        <taxon>Leptothoe spongobia</taxon>
    </lineage>
</organism>
<evidence type="ECO:0000313" key="12">
    <source>
        <dbReference type="EMBL" id="MBT9316063.1"/>
    </source>
</evidence>
<evidence type="ECO:0000256" key="5">
    <source>
        <dbReference type="ARBA" id="ARBA00023277"/>
    </source>
</evidence>
<comment type="similarity">
    <text evidence="11">Belongs to the glycosyl hydrolase family 6.</text>
</comment>
<protein>
    <recommendedName>
        <fullName evidence="11">Glucanase</fullName>
        <ecNumber evidence="11">3.2.1.-</ecNumber>
    </recommendedName>
</protein>
<evidence type="ECO:0000256" key="4">
    <source>
        <dbReference type="ARBA" id="ARBA00023157"/>
    </source>
</evidence>
<keyword evidence="6 11" id="KW-0326">Glycosidase</keyword>
<evidence type="ECO:0000256" key="8">
    <source>
        <dbReference type="PIRSR" id="PIRSR001100-1"/>
    </source>
</evidence>
<keyword evidence="2 11" id="KW-0378">Hydrolase</keyword>
<feature type="binding site" evidence="9">
    <location>
        <position position="380"/>
    </location>
    <ligand>
        <name>substrate</name>
    </ligand>
</feature>
<feature type="binding site" evidence="9">
    <location>
        <position position="376"/>
    </location>
    <ligand>
        <name>substrate</name>
    </ligand>
</feature>
<feature type="binding site" evidence="9">
    <location>
        <position position="70"/>
    </location>
    <ligand>
        <name>substrate</name>
    </ligand>
</feature>
<comment type="caution">
    <text evidence="12">The sequence shown here is derived from an EMBL/GenBank/DDBJ whole genome shotgun (WGS) entry which is preliminary data.</text>
</comment>
<feature type="active site" description="Proton donor" evidence="8 10">
    <location>
        <position position="166"/>
    </location>
</feature>
<dbReference type="PANTHER" id="PTHR34876:SF4">
    <property type="entry name" value="1,4-BETA-D-GLUCAN CELLOBIOHYDROLASE C-RELATED"/>
    <property type="match status" value="1"/>
</dbReference>
<dbReference type="PRINTS" id="PR00733">
    <property type="entry name" value="GLHYDRLASE6"/>
</dbReference>
<dbReference type="PANTHER" id="PTHR34876">
    <property type="match status" value="1"/>
</dbReference>
<feature type="binding site" evidence="9">
    <location>
        <position position="349"/>
    </location>
    <ligand>
        <name>substrate</name>
    </ligand>
</feature>
<reference evidence="12" key="1">
    <citation type="submission" date="2020-11" db="EMBL/GenBank/DDBJ databases">
        <authorList>
            <person name="Konstantinou D."/>
            <person name="Gkelis S."/>
            <person name="Popin R."/>
            <person name="Fewer D."/>
            <person name="Sivonen K."/>
        </authorList>
    </citation>
    <scope>NUCLEOTIDE SEQUENCE</scope>
    <source>
        <strain evidence="12">TAU-MAC 1115</strain>
    </source>
</reference>
<dbReference type="EC" id="3.2.1.-" evidence="11"/>
<dbReference type="GO" id="GO:0030245">
    <property type="term" value="P:cellulose catabolic process"/>
    <property type="evidence" value="ECO:0007669"/>
    <property type="project" value="UniProtKB-KW"/>
</dbReference>
<keyword evidence="13" id="KW-1185">Reference proteome</keyword>
<accession>A0A947GJK7</accession>
<evidence type="ECO:0000256" key="9">
    <source>
        <dbReference type="PIRSR" id="PIRSR001100-2"/>
    </source>
</evidence>
<dbReference type="Proteomes" id="UP000717364">
    <property type="component" value="Unassembled WGS sequence"/>
</dbReference>
<dbReference type="GO" id="GO:0004553">
    <property type="term" value="F:hydrolase activity, hydrolyzing O-glycosyl compounds"/>
    <property type="evidence" value="ECO:0007669"/>
    <property type="project" value="InterPro"/>
</dbReference>
<keyword evidence="5 11" id="KW-0119">Carbohydrate metabolism</keyword>
<evidence type="ECO:0000256" key="7">
    <source>
        <dbReference type="ARBA" id="ARBA00023326"/>
    </source>
</evidence>
<gene>
    <name evidence="12" type="ORF">IXB50_11595</name>
</gene>
<dbReference type="Gene3D" id="3.20.20.40">
    <property type="entry name" value="1, 4-beta cellobiohydrolase"/>
    <property type="match status" value="1"/>
</dbReference>
<feature type="binding site" evidence="9">
    <location>
        <position position="217"/>
    </location>
    <ligand>
        <name>substrate</name>
    </ligand>
</feature>
<feature type="active site" description="Proton acceptor" evidence="8">
    <location>
        <position position="382"/>
    </location>
</feature>
<sequence length="450" mass="48954">MFTMLILSILIKTAQAVFPEPRVDNPFVGTTSYLNPDYVGQVKKQATQTAGSLGEEMAQVTTYPTAVWMDRIGAITGTSADGTKIAMSLREHLDTALAQKLPGKPITFLMVVYNLPNRDCHALASNGEIPHGGIERYKTEYIGPMAEIFSDPKYADIRIVAVIEPDSLPNLVTNLSTPACAKAKSSGEYVEGVQYALNKLHQISNVYTYVDLGHSGWLGWDSSFGPTVTLIADTIKGTQAGVNTVDGFVSNTSGSTPVVEPFVKEFTGSPIRSADFYDWNPYVDEVSYMSAMYDAFVAEGLPSRIGMLVDTSRNGWGGPNRPTVASTSTEVNTFVDESRIDRRPHRGGWCNQIGMGIGERPVVEPYEHFDAFVWIKPPGESDGVSEADIVDPDDPAKGFDGMCDPNATNRDNPQYSTNAMAGAPHAGRWFAEQFRVLVENAYPPLSPGQL</sequence>
<dbReference type="Pfam" id="PF01341">
    <property type="entry name" value="Glyco_hydro_6"/>
    <property type="match status" value="1"/>
</dbReference>
<feature type="binding site" evidence="9">
    <location>
        <position position="214"/>
    </location>
    <ligand>
        <name>substrate</name>
    </ligand>
</feature>
<evidence type="ECO:0000256" key="1">
    <source>
        <dbReference type="ARBA" id="ARBA00022729"/>
    </source>
</evidence>
<name>A0A947GJK7_9CYAN</name>
<keyword evidence="1" id="KW-0732">Signal</keyword>
<keyword evidence="4" id="KW-1015">Disulfide bond</keyword>
<proteinExistence type="inferred from homology"/>
<evidence type="ECO:0000313" key="13">
    <source>
        <dbReference type="Proteomes" id="UP000717364"/>
    </source>
</evidence>
<dbReference type="SUPFAM" id="SSF51989">
    <property type="entry name" value="Glycosyl hydrolases family 6, cellulases"/>
    <property type="match status" value="1"/>
</dbReference>
<evidence type="ECO:0000256" key="3">
    <source>
        <dbReference type="ARBA" id="ARBA00023001"/>
    </source>
</evidence>
<dbReference type="EMBL" id="JADOES010000020">
    <property type="protein sequence ID" value="MBT9316063.1"/>
    <property type="molecule type" value="Genomic_DNA"/>
</dbReference>
<evidence type="ECO:0000256" key="11">
    <source>
        <dbReference type="RuleBase" id="RU361186"/>
    </source>
</evidence>
<dbReference type="InterPro" id="IPR036434">
    <property type="entry name" value="Beta_cellobiohydrolase_sf"/>
</dbReference>
<evidence type="ECO:0000256" key="2">
    <source>
        <dbReference type="ARBA" id="ARBA00022801"/>
    </source>
</evidence>
<dbReference type="AlphaFoldDB" id="A0A947GJK7"/>
<dbReference type="PIRSF" id="PIRSF001100">
    <property type="entry name" value="Beta_cellobiohydrolase"/>
    <property type="match status" value="1"/>
</dbReference>
<dbReference type="InterPro" id="IPR016288">
    <property type="entry name" value="Beta_cellobiohydrolase"/>
</dbReference>
<feature type="binding site" evidence="9">
    <location>
        <position position="68"/>
    </location>
    <ligand>
        <name>substrate</name>
    </ligand>
</feature>
<reference evidence="12" key="2">
    <citation type="journal article" date="2021" name="Mar. Drugs">
        <title>Genome Reduction and Secondary Metabolism of the Marine Sponge-Associated Cyanobacterium Leptothoe.</title>
        <authorList>
            <person name="Konstantinou D."/>
            <person name="Popin R.V."/>
            <person name="Fewer D.P."/>
            <person name="Sivonen K."/>
            <person name="Gkelis S."/>
        </authorList>
    </citation>
    <scope>NUCLEOTIDE SEQUENCE</scope>
    <source>
        <strain evidence="12">TAU-MAC 1115</strain>
    </source>
</reference>
<dbReference type="InterPro" id="IPR001524">
    <property type="entry name" value="Glyco_hydro_6_CS"/>
</dbReference>
<evidence type="ECO:0000256" key="10">
    <source>
        <dbReference type="PROSITE-ProRule" id="PRU10057"/>
    </source>
</evidence>
<keyword evidence="3 11" id="KW-0136">Cellulose degradation</keyword>
<evidence type="ECO:0000256" key="6">
    <source>
        <dbReference type="ARBA" id="ARBA00023295"/>
    </source>
</evidence>
<keyword evidence="7 11" id="KW-0624">Polysaccharide degradation</keyword>